<feature type="compositionally biased region" description="Polar residues" evidence="1">
    <location>
        <begin position="49"/>
        <end position="61"/>
    </location>
</feature>
<reference evidence="2 3" key="1">
    <citation type="submission" date="2018-10" db="EMBL/GenBank/DDBJ databases">
        <title>Anaerotruncus faecis sp. nov., isolated from human feces.</title>
        <authorList>
            <person name="Wang Y.-J."/>
        </authorList>
    </citation>
    <scope>NUCLEOTIDE SEQUENCE [LARGE SCALE GENOMIC DNA]</scope>
    <source>
        <strain evidence="2 3">22A2-44</strain>
    </source>
</reference>
<organism evidence="2 3">
    <name type="scientific">Anaerotruncus massiliensis</name>
    <name type="common">ex Liu et al. 2021</name>
    <dbReference type="NCBI Taxonomy" id="2321404"/>
    <lineage>
        <taxon>Bacteria</taxon>
        <taxon>Bacillati</taxon>
        <taxon>Bacillota</taxon>
        <taxon>Clostridia</taxon>
        <taxon>Eubacteriales</taxon>
        <taxon>Oscillospiraceae</taxon>
        <taxon>Anaerotruncus</taxon>
    </lineage>
</organism>
<dbReference type="AlphaFoldDB" id="A0A498CKE2"/>
<evidence type="ECO:0000313" key="3">
    <source>
        <dbReference type="Proteomes" id="UP000276301"/>
    </source>
</evidence>
<evidence type="ECO:0000256" key="1">
    <source>
        <dbReference type="SAM" id="MobiDB-lite"/>
    </source>
</evidence>
<evidence type="ECO:0000313" key="2">
    <source>
        <dbReference type="EMBL" id="RLL08694.1"/>
    </source>
</evidence>
<sequence>MRRKQPPLLPPLRTPPRTPPAPPAARAGPARIRPAQAGGPRTVPPRGQRSFSFRFPQSNPI</sequence>
<dbReference type="Proteomes" id="UP000276301">
    <property type="component" value="Unassembled WGS sequence"/>
</dbReference>
<dbReference type="EMBL" id="RCHT01000030">
    <property type="protein sequence ID" value="RLL08694.1"/>
    <property type="molecule type" value="Genomic_DNA"/>
</dbReference>
<feature type="compositionally biased region" description="Pro residues" evidence="1">
    <location>
        <begin position="7"/>
        <end position="23"/>
    </location>
</feature>
<comment type="caution">
    <text evidence="2">The sequence shown here is derived from an EMBL/GenBank/DDBJ whole genome shotgun (WGS) entry which is preliminary data.</text>
</comment>
<feature type="compositionally biased region" description="Low complexity" evidence="1">
    <location>
        <begin position="24"/>
        <end position="41"/>
    </location>
</feature>
<proteinExistence type="predicted"/>
<feature type="region of interest" description="Disordered" evidence="1">
    <location>
        <begin position="1"/>
        <end position="61"/>
    </location>
</feature>
<accession>A0A498CKE2</accession>
<keyword evidence="3" id="KW-1185">Reference proteome</keyword>
<protein>
    <submittedName>
        <fullName evidence="2">Uncharacterized protein</fullName>
    </submittedName>
</protein>
<gene>
    <name evidence="2" type="ORF">D4A47_11775</name>
</gene>
<name>A0A498CKE2_9FIRM</name>